<evidence type="ECO:0000259" key="1">
    <source>
        <dbReference type="Pfam" id="PF18765"/>
    </source>
</evidence>
<feature type="domain" description="Polymerase beta nucleotidyltransferase" evidence="1">
    <location>
        <begin position="15"/>
        <end position="106"/>
    </location>
</feature>
<dbReference type="CDD" id="cd05403">
    <property type="entry name" value="NT_KNTase_like"/>
    <property type="match status" value="1"/>
</dbReference>
<dbReference type="SUPFAM" id="SSF81301">
    <property type="entry name" value="Nucleotidyltransferase"/>
    <property type="match status" value="1"/>
</dbReference>
<dbReference type="AlphaFoldDB" id="A0A1G2FPY8"/>
<comment type="caution">
    <text evidence="2">The sequence shown here is derived from an EMBL/GenBank/DDBJ whole genome shotgun (WGS) entry which is preliminary data.</text>
</comment>
<dbReference type="InterPro" id="IPR043519">
    <property type="entry name" value="NT_sf"/>
</dbReference>
<dbReference type="Gene3D" id="3.30.460.10">
    <property type="entry name" value="Beta Polymerase, domain 2"/>
    <property type="match status" value="1"/>
</dbReference>
<accession>A0A1G2FPY8</accession>
<dbReference type="Proteomes" id="UP000177020">
    <property type="component" value="Unassembled WGS sequence"/>
</dbReference>
<name>A0A1G2FPY8_9BACT</name>
<protein>
    <recommendedName>
        <fullName evidence="1">Polymerase beta nucleotidyltransferase domain-containing protein</fullName>
    </recommendedName>
</protein>
<organism evidence="2 3">
    <name type="scientific">Candidatus Portnoybacteria bacterium RIFCSPLOWO2_02_FULL_40_15</name>
    <dbReference type="NCBI Taxonomy" id="1802002"/>
    <lineage>
        <taxon>Bacteria</taxon>
        <taxon>Candidatus Portnoyibacteriota</taxon>
    </lineage>
</organism>
<dbReference type="EMBL" id="MHNG01000024">
    <property type="protein sequence ID" value="OGZ40134.1"/>
    <property type="molecule type" value="Genomic_DNA"/>
</dbReference>
<gene>
    <name evidence="2" type="ORF">A3I20_00015</name>
</gene>
<proteinExistence type="predicted"/>
<dbReference type="InterPro" id="IPR041633">
    <property type="entry name" value="Polbeta"/>
</dbReference>
<evidence type="ECO:0000313" key="3">
    <source>
        <dbReference type="Proteomes" id="UP000177020"/>
    </source>
</evidence>
<evidence type="ECO:0000313" key="2">
    <source>
        <dbReference type="EMBL" id="OGZ40134.1"/>
    </source>
</evidence>
<reference evidence="2 3" key="1">
    <citation type="journal article" date="2016" name="Nat. Commun.">
        <title>Thousands of microbial genomes shed light on interconnected biogeochemical processes in an aquifer system.</title>
        <authorList>
            <person name="Anantharaman K."/>
            <person name="Brown C.T."/>
            <person name="Hug L.A."/>
            <person name="Sharon I."/>
            <person name="Castelle C.J."/>
            <person name="Probst A.J."/>
            <person name="Thomas B.C."/>
            <person name="Singh A."/>
            <person name="Wilkins M.J."/>
            <person name="Karaoz U."/>
            <person name="Brodie E.L."/>
            <person name="Williams K.H."/>
            <person name="Hubbard S.S."/>
            <person name="Banfield J.F."/>
        </authorList>
    </citation>
    <scope>NUCLEOTIDE SEQUENCE [LARGE SCALE GENOMIC DNA]</scope>
</reference>
<dbReference type="Pfam" id="PF18765">
    <property type="entry name" value="Polbeta"/>
    <property type="match status" value="1"/>
</dbReference>
<sequence>MVTHDRLMGYSEIINKIVNELKNKTYVEGILLFGSCARNIHHKHNDIDFYILINQNWYQRRSVYYENGILVELFLNPFQKIVNSFKTEENFSTLQIFITGQILFDKTGLMKRLQLEARKIFQKRLKLNQEQKKLMRYVIADLQADIKREIKQNRYQAIYIMDRMLEILLKYYFRIKKIPEPKYNYIIKKIDKLDKSFFHKIEKFYQEKNLKKKFVILNNISKKVFIKIGQPTLIYTSPKRKFQ</sequence>